<name>A0ACB9QBN9_BAUVA</name>
<reference evidence="1 2" key="1">
    <citation type="journal article" date="2022" name="DNA Res.">
        <title>Chromosomal-level genome assembly of the orchid tree Bauhinia variegata (Leguminosae; Cercidoideae) supports the allotetraploid origin hypothesis of Bauhinia.</title>
        <authorList>
            <person name="Zhong Y."/>
            <person name="Chen Y."/>
            <person name="Zheng D."/>
            <person name="Pang J."/>
            <person name="Liu Y."/>
            <person name="Luo S."/>
            <person name="Meng S."/>
            <person name="Qian L."/>
            <person name="Wei D."/>
            <person name="Dai S."/>
            <person name="Zhou R."/>
        </authorList>
    </citation>
    <scope>NUCLEOTIDE SEQUENCE [LARGE SCALE GENOMIC DNA]</scope>
    <source>
        <strain evidence="1">BV-YZ2020</strain>
    </source>
</reference>
<gene>
    <name evidence="1" type="ORF">L6164_000289</name>
</gene>
<proteinExistence type="predicted"/>
<dbReference type="EMBL" id="CM039426">
    <property type="protein sequence ID" value="KAI4356255.1"/>
    <property type="molecule type" value="Genomic_DNA"/>
</dbReference>
<sequence>MYGKTCCEKETSVPQENEIQEDKGQRKRRWVGVGKGIDMLEEEKEFDDGRITQKGVLEQSMHIKKTEGNILQDNASICKSGKTTTLSPNRPTFFKVLVNDFSTGLEIPWAFVMKYKYVPYESVLLLYQDKQWRLDVEMVGERVYFKGLERFVEDNSLKIGDFLIFKYVENSTLKVKMYGKALCEEEVQVVKDQNSEPVLGKESRRQENDQRKRKVIHIDSDSYQNGESKQSMLKQRRKLVSQETASNHKIQKNTTLPPHAARKFNSQHPYFQVKLTATYASNGYLPIPAKIFKDHLKAENREITLQMLGKNWTVMIRIYGRSSDKSKVEARINGGWGAFVRDNGLKAGDICIFRMIRSDDIVFKVHVNRCNLVKSEIDGRPKHCKSSDSSVDDQNVEFNSPYPSFHVQLTSTYIRTYMMIPKDFFIKYMKEGYQKIKVEMRGKFWTLECNSEARITGRWRRFVRENGLKKGDVCTFIMTKSDGIEFEFKLHVQRL</sequence>
<comment type="caution">
    <text evidence="1">The sequence shown here is derived from an EMBL/GenBank/DDBJ whole genome shotgun (WGS) entry which is preliminary data.</text>
</comment>
<evidence type="ECO:0000313" key="1">
    <source>
        <dbReference type="EMBL" id="KAI4356255.1"/>
    </source>
</evidence>
<keyword evidence="2" id="KW-1185">Reference proteome</keyword>
<evidence type="ECO:0000313" key="2">
    <source>
        <dbReference type="Proteomes" id="UP000828941"/>
    </source>
</evidence>
<organism evidence="1 2">
    <name type="scientific">Bauhinia variegata</name>
    <name type="common">Purple orchid tree</name>
    <name type="synonym">Phanera variegata</name>
    <dbReference type="NCBI Taxonomy" id="167791"/>
    <lineage>
        <taxon>Eukaryota</taxon>
        <taxon>Viridiplantae</taxon>
        <taxon>Streptophyta</taxon>
        <taxon>Embryophyta</taxon>
        <taxon>Tracheophyta</taxon>
        <taxon>Spermatophyta</taxon>
        <taxon>Magnoliopsida</taxon>
        <taxon>eudicotyledons</taxon>
        <taxon>Gunneridae</taxon>
        <taxon>Pentapetalae</taxon>
        <taxon>rosids</taxon>
        <taxon>fabids</taxon>
        <taxon>Fabales</taxon>
        <taxon>Fabaceae</taxon>
        <taxon>Cercidoideae</taxon>
        <taxon>Cercideae</taxon>
        <taxon>Bauhiniinae</taxon>
        <taxon>Bauhinia</taxon>
    </lineage>
</organism>
<dbReference type="Proteomes" id="UP000828941">
    <property type="component" value="Chromosome 1"/>
</dbReference>
<protein>
    <submittedName>
        <fullName evidence="1">Uncharacterized protein</fullName>
    </submittedName>
</protein>
<accession>A0ACB9QBN9</accession>